<dbReference type="Proteomes" id="UP000003973">
    <property type="component" value="Unassembled WGS sequence"/>
</dbReference>
<comment type="caution">
    <text evidence="1">The sequence shown here is derived from an EMBL/GenBank/DDBJ whole genome shotgun (WGS) entry which is preliminary data.</text>
</comment>
<dbReference type="AlphaFoldDB" id="C3X2J4"/>
<evidence type="ECO:0000313" key="1">
    <source>
        <dbReference type="EMBL" id="EEO27430.1"/>
    </source>
</evidence>
<dbReference type="EMBL" id="ACDP02000026">
    <property type="protein sequence ID" value="EEO27430.1"/>
    <property type="molecule type" value="Genomic_DNA"/>
</dbReference>
<proteinExistence type="predicted"/>
<sequence length="65" mass="7781">MYNIWIADLGKSPEIFINGKTEVIHRYAVWKKSETRIIETSDDLDYLLKKYKLSMAHVLRYKSFL</sequence>
<name>C3X2J4_9BURK</name>
<evidence type="ECO:0000313" key="2">
    <source>
        <dbReference type="Proteomes" id="UP000003973"/>
    </source>
</evidence>
<gene>
    <name evidence="1" type="ORF">OFAG_00583</name>
</gene>
<accession>C3X2J4</accession>
<dbReference type="RefSeq" id="WP_005876420.1">
    <property type="nucleotide sequence ID" value="NZ_CABMNL010000001.1"/>
</dbReference>
<dbReference type="HOGENOM" id="CLU_196020_0_0_4"/>
<reference evidence="1" key="1">
    <citation type="submission" date="2011-10" db="EMBL/GenBank/DDBJ databases">
        <title>The Genome Sequence of Oxalobacter formigenes HOxBLS.</title>
        <authorList>
            <consortium name="The Broad Institute Genome Sequencing Platform"/>
            <person name="Earl A."/>
            <person name="Ward D."/>
            <person name="Feldgarden M."/>
            <person name="Gevers D."/>
            <person name="Allison M.J."/>
            <person name="Humphrey S."/>
            <person name="Young S.K."/>
            <person name="Zeng Q."/>
            <person name="Gargeya S."/>
            <person name="Fitzgerald M."/>
            <person name="Haas B."/>
            <person name="Abouelleil A."/>
            <person name="Alvarado L."/>
            <person name="Arachchi H.M."/>
            <person name="Berlin A."/>
            <person name="Brown A."/>
            <person name="Chapman S.B."/>
            <person name="Chen Z."/>
            <person name="Dunbar C."/>
            <person name="Freedman E."/>
            <person name="Gearin G."/>
            <person name="Goldberg J."/>
            <person name="Griggs A."/>
            <person name="Gujja S."/>
            <person name="Heiman D."/>
            <person name="Howarth C."/>
            <person name="Larson L."/>
            <person name="Lui A."/>
            <person name="MacDonald P.J.P."/>
            <person name="Montmayeur A."/>
            <person name="Murphy C."/>
            <person name="Neiman D."/>
            <person name="Pearson M."/>
            <person name="Priest M."/>
            <person name="Roberts A."/>
            <person name="Saif S."/>
            <person name="Shea T."/>
            <person name="Shenoy N."/>
            <person name="Sisk P."/>
            <person name="Stolte C."/>
            <person name="Sykes S."/>
            <person name="Wortman J."/>
            <person name="Nusbaum C."/>
            <person name="Birren B."/>
        </authorList>
    </citation>
    <scope>NUCLEOTIDE SEQUENCE [LARGE SCALE GENOMIC DNA]</scope>
    <source>
        <strain evidence="1">HOxBLS</strain>
    </source>
</reference>
<keyword evidence="2" id="KW-1185">Reference proteome</keyword>
<protein>
    <submittedName>
        <fullName evidence="1">Uncharacterized protein</fullName>
    </submittedName>
</protein>
<organism evidence="1 2">
    <name type="scientific">Oxalobacter paraformigenes</name>
    <dbReference type="NCBI Taxonomy" id="556268"/>
    <lineage>
        <taxon>Bacteria</taxon>
        <taxon>Pseudomonadati</taxon>
        <taxon>Pseudomonadota</taxon>
        <taxon>Betaproteobacteria</taxon>
        <taxon>Burkholderiales</taxon>
        <taxon>Oxalobacteraceae</taxon>
        <taxon>Oxalobacter</taxon>
    </lineage>
</organism>